<dbReference type="AlphaFoldDB" id="X1N303"/>
<comment type="caution">
    <text evidence="2">The sequence shown here is derived from an EMBL/GenBank/DDBJ whole genome shotgun (WGS) entry which is preliminary data.</text>
</comment>
<evidence type="ECO:0000256" key="1">
    <source>
        <dbReference type="SAM" id="MobiDB-lite"/>
    </source>
</evidence>
<name>X1N303_9ZZZZ</name>
<proteinExistence type="predicted"/>
<feature type="region of interest" description="Disordered" evidence="1">
    <location>
        <begin position="1"/>
        <end position="21"/>
    </location>
</feature>
<gene>
    <name evidence="2" type="ORF">S06H3_13198</name>
</gene>
<protein>
    <submittedName>
        <fullName evidence="2">Uncharacterized protein</fullName>
    </submittedName>
</protein>
<reference evidence="2" key="1">
    <citation type="journal article" date="2014" name="Front. Microbiol.">
        <title>High frequency of phylogenetically diverse reductive dehalogenase-homologous genes in deep subseafloor sedimentary metagenomes.</title>
        <authorList>
            <person name="Kawai M."/>
            <person name="Futagami T."/>
            <person name="Toyoda A."/>
            <person name="Takaki Y."/>
            <person name="Nishi S."/>
            <person name="Hori S."/>
            <person name="Arai W."/>
            <person name="Tsubouchi T."/>
            <person name="Morono Y."/>
            <person name="Uchiyama I."/>
            <person name="Ito T."/>
            <person name="Fujiyama A."/>
            <person name="Inagaki F."/>
            <person name="Takami H."/>
        </authorList>
    </citation>
    <scope>NUCLEOTIDE SEQUENCE</scope>
    <source>
        <strain evidence="2">Expedition CK06-06</strain>
    </source>
</reference>
<sequence>MKYFLPLGEPSEEISSKSSPVSLSLNSSGLARVAVDKTN</sequence>
<dbReference type="EMBL" id="BARV01006443">
    <property type="protein sequence ID" value="GAI12954.1"/>
    <property type="molecule type" value="Genomic_DNA"/>
</dbReference>
<organism evidence="2">
    <name type="scientific">marine sediment metagenome</name>
    <dbReference type="NCBI Taxonomy" id="412755"/>
    <lineage>
        <taxon>unclassified sequences</taxon>
        <taxon>metagenomes</taxon>
        <taxon>ecological metagenomes</taxon>
    </lineage>
</organism>
<accession>X1N303</accession>
<evidence type="ECO:0000313" key="2">
    <source>
        <dbReference type="EMBL" id="GAI12954.1"/>
    </source>
</evidence>